<accession>A0A256LBT5</accession>
<evidence type="ECO:0000256" key="1">
    <source>
        <dbReference type="SAM" id="MobiDB-lite"/>
    </source>
</evidence>
<dbReference type="AlphaFoldDB" id="A0A256LBT5"/>
<keyword evidence="5" id="KW-1185">Reference proteome</keyword>
<protein>
    <submittedName>
        <fullName evidence="3">Uncharacterized protein</fullName>
    </submittedName>
</protein>
<dbReference type="Proteomes" id="UP000216316">
    <property type="component" value="Unassembled WGS sequence"/>
</dbReference>
<dbReference type="PROSITE" id="PS51257">
    <property type="entry name" value="PROKAR_LIPOPROTEIN"/>
    <property type="match status" value="1"/>
</dbReference>
<comment type="caution">
    <text evidence="3">The sequence shown here is derived from an EMBL/GenBank/DDBJ whole genome shotgun (WGS) entry which is preliminary data.</text>
</comment>
<name>A0A256LBT5_9LACO</name>
<evidence type="ECO:0000313" key="2">
    <source>
        <dbReference type="EMBL" id="OYR87141.1"/>
    </source>
</evidence>
<organism evidence="3 4">
    <name type="scientific">Lactobacillus taiwanensis</name>
    <dbReference type="NCBI Taxonomy" id="508451"/>
    <lineage>
        <taxon>Bacteria</taxon>
        <taxon>Bacillati</taxon>
        <taxon>Bacillota</taxon>
        <taxon>Bacilli</taxon>
        <taxon>Lactobacillales</taxon>
        <taxon>Lactobacillaceae</taxon>
        <taxon>Lactobacillus</taxon>
    </lineage>
</organism>
<sequence>MKKHVNLISIIGLIAVIGFGLTACSSSSSEDEAETEQSNKQSTEANEKAKEQATLAKINSAIAKDLKLDQGWAEGSLDEDGNPTEDGTPNDDFAWSIVVDKIICEGDTLRVYVKRGFKQLDNEDRQTVIESAMRASYSDINKYKKLDQEEDIKKGIFTEIYLDSTPIGRSKLSNHYEFNWDE</sequence>
<dbReference type="Proteomes" id="UP000215828">
    <property type="component" value="Unassembled WGS sequence"/>
</dbReference>
<gene>
    <name evidence="2" type="ORF">CBF53_09120</name>
    <name evidence="3" type="ORF">CBF70_10180</name>
</gene>
<evidence type="ECO:0000313" key="3">
    <source>
        <dbReference type="EMBL" id="OYR90012.1"/>
    </source>
</evidence>
<dbReference type="EMBL" id="NGNV01000055">
    <property type="protein sequence ID" value="OYR87141.1"/>
    <property type="molecule type" value="Genomic_DNA"/>
</dbReference>
<reference evidence="2" key="2">
    <citation type="submission" date="2017-05" db="EMBL/GenBank/DDBJ databases">
        <authorList>
            <person name="Lin X.B."/>
            <person name="Stothard P."/>
            <person name="Tasseva G."/>
            <person name="Walter J."/>
        </authorList>
    </citation>
    <scope>NUCLEOTIDE SEQUENCE</scope>
    <source>
        <strain evidence="2">609u</strain>
    </source>
</reference>
<feature type="region of interest" description="Disordered" evidence="1">
    <location>
        <begin position="28"/>
        <end position="52"/>
    </location>
</feature>
<dbReference type="RefSeq" id="WP_094496914.1">
    <property type="nucleotide sequence ID" value="NZ_CAPUAI010000005.1"/>
</dbReference>
<reference evidence="4 5" key="3">
    <citation type="submission" date="2017-09" db="EMBL/GenBank/DDBJ databases">
        <title>Tripartite evolution among Lactobacillus johnsonii, Lactobacillus taiwanensis, Lactobacillus reuteri and their rodent host.</title>
        <authorList>
            <person name="Wang T."/>
            <person name="Knowles S."/>
            <person name="Cheng C."/>
        </authorList>
    </citation>
    <scope>NUCLEOTIDE SEQUENCE [LARGE SCALE GENOMIC DNA]</scope>
    <source>
        <strain evidence="3 4">609q</strain>
        <strain evidence="2 5">609u</strain>
    </source>
</reference>
<proteinExistence type="predicted"/>
<evidence type="ECO:0000313" key="4">
    <source>
        <dbReference type="Proteomes" id="UP000215828"/>
    </source>
</evidence>
<evidence type="ECO:0000313" key="5">
    <source>
        <dbReference type="Proteomes" id="UP000216316"/>
    </source>
</evidence>
<dbReference type="EMBL" id="NGNX01000062">
    <property type="protein sequence ID" value="OYR90012.1"/>
    <property type="molecule type" value="Genomic_DNA"/>
</dbReference>
<reference evidence="3 4" key="1">
    <citation type="submission" date="2017-04" db="EMBL/GenBank/DDBJ databases">
        <authorList>
            <person name="Afonso C.L."/>
            <person name="Miller P.J."/>
            <person name="Scott M.A."/>
            <person name="Spackman E."/>
            <person name="Goraichik I."/>
            <person name="Dimitrov K.M."/>
            <person name="Suarez D.L."/>
            <person name="Swayne D.E."/>
        </authorList>
    </citation>
    <scope>NUCLEOTIDE SEQUENCE [LARGE SCALE GENOMIC DNA]</scope>
    <source>
        <strain evidence="3 4">609q</strain>
    </source>
</reference>